<gene>
    <name evidence="1" type="ordered locus">BT0758</name>
</gene>
<dbReference type="PROSITE" id="PS51257">
    <property type="entry name" value="PROKAR_LIPOPROTEIN"/>
    <property type="match status" value="1"/>
</dbReference>
<evidence type="ECO:0008006" key="3">
    <source>
        <dbReference type="Google" id="ProtNLM"/>
    </source>
</evidence>
<evidence type="ECO:0000313" key="1">
    <source>
        <dbReference type="EMBL" id="AAX18073.1"/>
    </source>
</evidence>
<name>A0ABF7PWG4_BORT9</name>
<dbReference type="Proteomes" id="UP000001205">
    <property type="component" value="Chromosome"/>
</dbReference>
<dbReference type="KEGG" id="btu:BT0758"/>
<evidence type="ECO:0000313" key="2">
    <source>
        <dbReference type="Proteomes" id="UP000001205"/>
    </source>
</evidence>
<keyword evidence="2" id="KW-1185">Reference proteome</keyword>
<sequence length="254" mass="29580">MVLSLKLLQLDLSLKNLFLSLLVLSCSFPRRNFSILEFGITSFSKNFTSLDTLVDIAYNMFLSDFDLVIIKNLGNKEELDLVNNRVSFGSFKNAYFIRQNNSSSIGILAKEKIKIQILDFIEGLYECRLGVVVDFMFKDHHYGIVVFNFDEEIANNLDIFILDDQITYLNYRYENLLFILGKREFGMLDIIIRNGYFSLIYNSINPLHIINTIDDRVYSNFSAQISLRSLIYVVLSYLYDDFYINSFPKSILIK</sequence>
<reference evidence="2" key="1">
    <citation type="submission" date="2004-12" db="EMBL/GenBank/DDBJ databases">
        <title>The genome sequence of Borrelia hermsii and Borrelia turicatae: comparative analysis of two agents of endemic N. America relapsing fever.</title>
        <authorList>
            <person name="Porcella S.F."/>
            <person name="Raffel S.J."/>
            <person name="Schrumpf M.E."/>
            <person name="Montgomery B."/>
            <person name="Smith T."/>
            <person name="Schwan T.G."/>
        </authorList>
    </citation>
    <scope>NUCLEOTIDE SEQUENCE [LARGE SCALE GENOMIC DNA]</scope>
    <source>
        <strain evidence="2">91E135</strain>
    </source>
</reference>
<dbReference type="AlphaFoldDB" id="A0ABF7PWG4"/>
<proteinExistence type="predicted"/>
<dbReference type="EMBL" id="CP000049">
    <property type="protein sequence ID" value="AAX18073.1"/>
    <property type="molecule type" value="Genomic_DNA"/>
</dbReference>
<accession>A0ABF7PWG4</accession>
<protein>
    <recommendedName>
        <fullName evidence="3">Lipoprotein</fullName>
    </recommendedName>
</protein>
<organism evidence="1 2">
    <name type="scientific">Borrelia turicatae (strain 91E135)</name>
    <dbReference type="NCBI Taxonomy" id="314724"/>
    <lineage>
        <taxon>Bacteria</taxon>
        <taxon>Pseudomonadati</taxon>
        <taxon>Spirochaetota</taxon>
        <taxon>Spirochaetia</taxon>
        <taxon>Spirochaetales</taxon>
        <taxon>Borreliaceae</taxon>
        <taxon>Borrelia</taxon>
    </lineage>
</organism>